<comment type="subcellular location">
    <subcellularLocation>
        <location evidence="1">Secreted</location>
    </subcellularLocation>
</comment>
<dbReference type="GO" id="GO:0006629">
    <property type="term" value="P:lipid metabolic process"/>
    <property type="evidence" value="ECO:0007669"/>
    <property type="project" value="UniProtKB-KW"/>
</dbReference>
<dbReference type="GO" id="GO:0016787">
    <property type="term" value="F:hydrolase activity"/>
    <property type="evidence" value="ECO:0007669"/>
    <property type="project" value="UniProtKB-KW"/>
</dbReference>
<feature type="region of interest" description="Disordered" evidence="6">
    <location>
        <begin position="1"/>
        <end position="20"/>
    </location>
</feature>
<dbReference type="InterPro" id="IPR056304">
    <property type="entry name" value="Lip-like_C"/>
</dbReference>
<evidence type="ECO:0000259" key="7">
    <source>
        <dbReference type="Pfam" id="PF24708"/>
    </source>
</evidence>
<organism evidence="8 9">
    <name type="scientific">Emiliania huxleyi (strain CCMP1516)</name>
    <dbReference type="NCBI Taxonomy" id="280463"/>
    <lineage>
        <taxon>Eukaryota</taxon>
        <taxon>Haptista</taxon>
        <taxon>Haptophyta</taxon>
        <taxon>Prymnesiophyceae</taxon>
        <taxon>Isochrysidales</taxon>
        <taxon>Noelaerhabdaceae</taxon>
        <taxon>Emiliania</taxon>
    </lineage>
</organism>
<dbReference type="InterPro" id="IPR029058">
    <property type="entry name" value="AB_hydrolase_fold"/>
</dbReference>
<evidence type="ECO:0000256" key="2">
    <source>
        <dbReference type="ARBA" id="ARBA00022525"/>
    </source>
</evidence>
<evidence type="ECO:0000256" key="4">
    <source>
        <dbReference type="ARBA" id="ARBA00022801"/>
    </source>
</evidence>
<protein>
    <recommendedName>
        <fullName evidence="7">Lipase-like C-terminal domain-containing protein</fullName>
    </recommendedName>
</protein>
<reference evidence="8" key="2">
    <citation type="submission" date="2024-10" db="UniProtKB">
        <authorList>
            <consortium name="EnsemblProtists"/>
        </authorList>
    </citation>
    <scope>IDENTIFICATION</scope>
</reference>
<dbReference type="HOGENOM" id="CLU_1477741_0_0_1"/>
<sequence>MRATAASTAAADASPPPPPPTVLIPGFLSMGDCWSSGELAARDGARAFLPTHPGPLSSHHDRAVEVFYQLVGGTADYGAAHAAECGHARYGRTYGGLYPEWSARRPVDLLGHSIGGVTARVLLDLLRRRAFASHPQTSAAWVRSLAALSSPLNGDPVTFALGACPPPPAAPTARTSSPSSTCA</sequence>
<dbReference type="GO" id="GO:0005576">
    <property type="term" value="C:extracellular region"/>
    <property type="evidence" value="ECO:0007669"/>
    <property type="project" value="UniProtKB-SubCell"/>
</dbReference>
<dbReference type="RefSeq" id="XP_005781989.1">
    <property type="nucleotide sequence ID" value="XM_005781932.1"/>
</dbReference>
<proteinExistence type="predicted"/>
<dbReference type="AlphaFoldDB" id="A0A0D3K1C5"/>
<evidence type="ECO:0000256" key="3">
    <source>
        <dbReference type="ARBA" id="ARBA00022729"/>
    </source>
</evidence>
<evidence type="ECO:0000256" key="6">
    <source>
        <dbReference type="SAM" id="MobiDB-lite"/>
    </source>
</evidence>
<accession>A0A0D3K1C5</accession>
<evidence type="ECO:0000313" key="9">
    <source>
        <dbReference type="Proteomes" id="UP000013827"/>
    </source>
</evidence>
<dbReference type="Pfam" id="PF24708">
    <property type="entry name" value="Lip_C"/>
    <property type="match status" value="1"/>
</dbReference>
<keyword evidence="9" id="KW-1185">Reference proteome</keyword>
<reference evidence="9" key="1">
    <citation type="journal article" date="2013" name="Nature">
        <title>Pan genome of the phytoplankton Emiliania underpins its global distribution.</title>
        <authorList>
            <person name="Read B.A."/>
            <person name="Kegel J."/>
            <person name="Klute M.J."/>
            <person name="Kuo A."/>
            <person name="Lefebvre S.C."/>
            <person name="Maumus F."/>
            <person name="Mayer C."/>
            <person name="Miller J."/>
            <person name="Monier A."/>
            <person name="Salamov A."/>
            <person name="Young J."/>
            <person name="Aguilar M."/>
            <person name="Claverie J.M."/>
            <person name="Frickenhaus S."/>
            <person name="Gonzalez K."/>
            <person name="Herman E.K."/>
            <person name="Lin Y.C."/>
            <person name="Napier J."/>
            <person name="Ogata H."/>
            <person name="Sarno A.F."/>
            <person name="Shmutz J."/>
            <person name="Schroeder D."/>
            <person name="de Vargas C."/>
            <person name="Verret F."/>
            <person name="von Dassow P."/>
            <person name="Valentin K."/>
            <person name="Van de Peer Y."/>
            <person name="Wheeler G."/>
            <person name="Dacks J.B."/>
            <person name="Delwiche C.F."/>
            <person name="Dyhrman S.T."/>
            <person name="Glockner G."/>
            <person name="John U."/>
            <person name="Richards T."/>
            <person name="Worden A.Z."/>
            <person name="Zhang X."/>
            <person name="Grigoriev I.V."/>
            <person name="Allen A.E."/>
            <person name="Bidle K."/>
            <person name="Borodovsky M."/>
            <person name="Bowler C."/>
            <person name="Brownlee C."/>
            <person name="Cock J.M."/>
            <person name="Elias M."/>
            <person name="Gladyshev V.N."/>
            <person name="Groth M."/>
            <person name="Guda C."/>
            <person name="Hadaegh A."/>
            <person name="Iglesias-Rodriguez M.D."/>
            <person name="Jenkins J."/>
            <person name="Jones B.M."/>
            <person name="Lawson T."/>
            <person name="Leese F."/>
            <person name="Lindquist E."/>
            <person name="Lobanov A."/>
            <person name="Lomsadze A."/>
            <person name="Malik S.B."/>
            <person name="Marsh M.E."/>
            <person name="Mackinder L."/>
            <person name="Mock T."/>
            <person name="Mueller-Roeber B."/>
            <person name="Pagarete A."/>
            <person name="Parker M."/>
            <person name="Probert I."/>
            <person name="Quesneville H."/>
            <person name="Raines C."/>
            <person name="Rensing S.A."/>
            <person name="Riano-Pachon D.M."/>
            <person name="Richier S."/>
            <person name="Rokitta S."/>
            <person name="Shiraiwa Y."/>
            <person name="Soanes D.M."/>
            <person name="van der Giezen M."/>
            <person name="Wahlund T.M."/>
            <person name="Williams B."/>
            <person name="Wilson W."/>
            <person name="Wolfe G."/>
            <person name="Wurch L.L."/>
        </authorList>
    </citation>
    <scope>NUCLEOTIDE SEQUENCE</scope>
</reference>
<keyword evidence="4" id="KW-0378">Hydrolase</keyword>
<dbReference type="STRING" id="2903.R1ESH0"/>
<dbReference type="eggNOG" id="ENOG502QPNZ">
    <property type="taxonomic scope" value="Eukaryota"/>
</dbReference>
<keyword evidence="3" id="KW-0732">Signal</keyword>
<dbReference type="PANTHER" id="PTHR34043">
    <property type="entry name" value="ALPHA/BETA-HYDROLASES SUPERFAMILY PROTEIN"/>
    <property type="match status" value="1"/>
</dbReference>
<dbReference type="Proteomes" id="UP000013827">
    <property type="component" value="Unassembled WGS sequence"/>
</dbReference>
<dbReference type="PANTHER" id="PTHR34043:SF3">
    <property type="entry name" value="ALPHA_BETA-HYDROLASES SUPERFAMILY PROTEIN"/>
    <property type="match status" value="1"/>
</dbReference>
<evidence type="ECO:0000313" key="8">
    <source>
        <dbReference type="EnsemblProtists" id="EOD29560"/>
    </source>
</evidence>
<dbReference type="PaxDb" id="2903-EOD29560"/>
<dbReference type="KEGG" id="ehx:EMIHUDRAFT_233772"/>
<name>A0A0D3K1C5_EMIH1</name>
<dbReference type="Gene3D" id="3.40.50.1820">
    <property type="entry name" value="alpha/beta hydrolase"/>
    <property type="match status" value="1"/>
</dbReference>
<keyword evidence="5" id="KW-0443">Lipid metabolism</keyword>
<evidence type="ECO:0000256" key="5">
    <source>
        <dbReference type="ARBA" id="ARBA00023098"/>
    </source>
</evidence>
<dbReference type="SUPFAM" id="SSF53474">
    <property type="entry name" value="alpha/beta-Hydrolases"/>
    <property type="match status" value="1"/>
</dbReference>
<feature type="domain" description="Lipase-like C-terminal" evidence="7">
    <location>
        <begin position="57"/>
        <end position="128"/>
    </location>
</feature>
<dbReference type="GeneID" id="17274834"/>
<feature type="compositionally biased region" description="Low complexity" evidence="6">
    <location>
        <begin position="1"/>
        <end position="13"/>
    </location>
</feature>
<dbReference type="EnsemblProtists" id="EOD29560">
    <property type="protein sequence ID" value="EOD29560"/>
    <property type="gene ID" value="EMIHUDRAFT_233772"/>
</dbReference>
<keyword evidence="2" id="KW-0964">Secreted</keyword>
<evidence type="ECO:0000256" key="1">
    <source>
        <dbReference type="ARBA" id="ARBA00004613"/>
    </source>
</evidence>